<comment type="caution">
    <text evidence="1">The sequence shown here is derived from an EMBL/GenBank/DDBJ whole genome shotgun (WGS) entry which is preliminary data.</text>
</comment>
<accession>A0ABV5GYM1</accession>
<dbReference type="PROSITE" id="PS51257">
    <property type="entry name" value="PROKAR_LIPOPROTEIN"/>
    <property type="match status" value="1"/>
</dbReference>
<gene>
    <name evidence="1" type="ORF">ACFFU1_06605</name>
</gene>
<proteinExistence type="predicted"/>
<dbReference type="InterPro" id="IPR045444">
    <property type="entry name" value="DUF6503"/>
</dbReference>
<dbReference type="Pfam" id="PF20113">
    <property type="entry name" value="DUF6503"/>
    <property type="match status" value="1"/>
</dbReference>
<dbReference type="Proteomes" id="UP001589590">
    <property type="component" value="Unassembled WGS sequence"/>
</dbReference>
<keyword evidence="2" id="KW-1185">Reference proteome</keyword>
<evidence type="ECO:0000313" key="1">
    <source>
        <dbReference type="EMBL" id="MFB9104559.1"/>
    </source>
</evidence>
<dbReference type="EMBL" id="JBHMFA010000005">
    <property type="protein sequence ID" value="MFB9104559.1"/>
    <property type="molecule type" value="Genomic_DNA"/>
</dbReference>
<organism evidence="1 2">
    <name type="scientific">Algibacter miyuki</name>
    <dbReference type="NCBI Taxonomy" id="1306933"/>
    <lineage>
        <taxon>Bacteria</taxon>
        <taxon>Pseudomonadati</taxon>
        <taxon>Bacteroidota</taxon>
        <taxon>Flavobacteriia</taxon>
        <taxon>Flavobacteriales</taxon>
        <taxon>Flavobacteriaceae</taxon>
        <taxon>Algibacter</taxon>
    </lineage>
</organism>
<dbReference type="RefSeq" id="WP_290273846.1">
    <property type="nucleotide sequence ID" value="NZ_JAUFQP010000013.1"/>
</dbReference>
<name>A0ABV5GYM1_9FLAO</name>
<reference evidence="1 2" key="1">
    <citation type="submission" date="2024-09" db="EMBL/GenBank/DDBJ databases">
        <authorList>
            <person name="Sun Q."/>
            <person name="Mori K."/>
        </authorList>
    </citation>
    <scope>NUCLEOTIDE SEQUENCE [LARGE SCALE GENOMIC DNA]</scope>
    <source>
        <strain evidence="1 2">CECT 8300</strain>
    </source>
</reference>
<protein>
    <submittedName>
        <fullName evidence="1">DUF6503 family protein</fullName>
    </submittedName>
</protein>
<sequence>MKIKKHLIVIASITTLLACNTKVKKGNNSILTQEEPTPEVVTLSKAELILNEAIEAHGGDLYNTAYYQFEFRGDTYKFKNNGQNFEYTKISRKDDALTEDVLKNDLFSRKEDGHFLALTQKKINSAKGALNSVIYFATLPYKLNDASVNKTFIENTTIKGEPYAVIGVTFNEEGGGEDFDDAYHYWINTTNHKIDYLAYNYSVNEGGVRFRSAYNKRVVNGITFQDYINYEAEVGTPLKDLPKLYEAGELKELSKIETENVVNLNKQ</sequence>
<evidence type="ECO:0000313" key="2">
    <source>
        <dbReference type="Proteomes" id="UP001589590"/>
    </source>
</evidence>